<protein>
    <submittedName>
        <fullName evidence="1">Uncharacterized protein</fullName>
    </submittedName>
</protein>
<accession>A0A1Y2GDY7</accession>
<dbReference type="Proteomes" id="UP000193648">
    <property type="component" value="Unassembled WGS sequence"/>
</dbReference>
<comment type="caution">
    <text evidence="1">The sequence shown here is derived from an EMBL/GenBank/DDBJ whole genome shotgun (WGS) entry which is preliminary data.</text>
</comment>
<dbReference type="RefSeq" id="XP_021878307.1">
    <property type="nucleotide sequence ID" value="XM_022019594.1"/>
</dbReference>
<gene>
    <name evidence="1" type="ORF">BCR41DRAFT_150838</name>
</gene>
<sequence length="300" mass="33730">MHGTGPRSKLIPKTRFLHSAVLGTRHIPPSSFYARLKSPCYRSNLLSLSHQQVNKHSLNTLLFMSDFNTEPSPIASNVLACSSTGLIHYIQIANQHLSLILPTYNITNGGRNPDLIPPLLKTFLESVTYTKLGYGAYEDAMRVKDQYGITCKNVLDIHWMAKVIGVGSINVGMLHDVFSEPHDIYLPGRINSNGQVSQSEQKEPGTLIDPRRWDWESHGSIELSRELIRCIAQDAFTSLRMYDNILVQKFRHGYQPLLTDPIQMTTDAKKFLLTSVPRGTVCSYSCKISASSFERTLYEA</sequence>
<dbReference type="OrthoDB" id="1920326at2759"/>
<evidence type="ECO:0000313" key="2">
    <source>
        <dbReference type="Proteomes" id="UP000193648"/>
    </source>
</evidence>
<reference evidence="1 2" key="1">
    <citation type="submission" date="2016-07" db="EMBL/GenBank/DDBJ databases">
        <title>Pervasive Adenine N6-methylation of Active Genes in Fungi.</title>
        <authorList>
            <consortium name="DOE Joint Genome Institute"/>
            <person name="Mondo S.J."/>
            <person name="Dannebaum R.O."/>
            <person name="Kuo R.C."/>
            <person name="Labutti K."/>
            <person name="Haridas S."/>
            <person name="Kuo A."/>
            <person name="Salamov A."/>
            <person name="Ahrendt S.R."/>
            <person name="Lipzen A."/>
            <person name="Sullivan W."/>
            <person name="Andreopoulos W.B."/>
            <person name="Clum A."/>
            <person name="Lindquist E."/>
            <person name="Daum C."/>
            <person name="Ramamoorthy G.K."/>
            <person name="Gryganskyi A."/>
            <person name="Culley D."/>
            <person name="Magnuson J.K."/>
            <person name="James T.Y."/>
            <person name="O'Malley M.A."/>
            <person name="Stajich J.E."/>
            <person name="Spatafora J.W."/>
            <person name="Visel A."/>
            <person name="Grigoriev I.V."/>
        </authorList>
    </citation>
    <scope>NUCLEOTIDE SEQUENCE [LARGE SCALE GENOMIC DNA]</scope>
    <source>
        <strain evidence="1 2">NRRL 3116</strain>
    </source>
</reference>
<proteinExistence type="predicted"/>
<dbReference type="InterPro" id="IPR012337">
    <property type="entry name" value="RNaseH-like_sf"/>
</dbReference>
<dbReference type="GO" id="GO:0003676">
    <property type="term" value="F:nucleic acid binding"/>
    <property type="evidence" value="ECO:0007669"/>
    <property type="project" value="InterPro"/>
</dbReference>
<dbReference type="InParanoid" id="A0A1Y2GDY7"/>
<dbReference type="GeneID" id="33561439"/>
<dbReference type="InterPro" id="IPR036397">
    <property type="entry name" value="RNaseH_sf"/>
</dbReference>
<dbReference type="Gene3D" id="3.30.420.10">
    <property type="entry name" value="Ribonuclease H-like superfamily/Ribonuclease H"/>
    <property type="match status" value="1"/>
</dbReference>
<keyword evidence="2" id="KW-1185">Reference proteome</keyword>
<dbReference type="SUPFAM" id="SSF53098">
    <property type="entry name" value="Ribonuclease H-like"/>
    <property type="match status" value="1"/>
</dbReference>
<dbReference type="AlphaFoldDB" id="A0A1Y2GDY7"/>
<name>A0A1Y2GDY7_9FUNG</name>
<organism evidence="1 2">
    <name type="scientific">Lobosporangium transversale</name>
    <dbReference type="NCBI Taxonomy" id="64571"/>
    <lineage>
        <taxon>Eukaryota</taxon>
        <taxon>Fungi</taxon>
        <taxon>Fungi incertae sedis</taxon>
        <taxon>Mucoromycota</taxon>
        <taxon>Mortierellomycotina</taxon>
        <taxon>Mortierellomycetes</taxon>
        <taxon>Mortierellales</taxon>
        <taxon>Mortierellaceae</taxon>
        <taxon>Lobosporangium</taxon>
    </lineage>
</organism>
<dbReference type="EMBL" id="MCFF01000039">
    <property type="protein sequence ID" value="ORZ08073.1"/>
    <property type="molecule type" value="Genomic_DNA"/>
</dbReference>
<evidence type="ECO:0000313" key="1">
    <source>
        <dbReference type="EMBL" id="ORZ08073.1"/>
    </source>
</evidence>